<evidence type="ECO:0000259" key="1">
    <source>
        <dbReference type="PROSITE" id="PS50056"/>
    </source>
</evidence>
<comment type="caution">
    <text evidence="2">The sequence shown here is derived from an EMBL/GenBank/DDBJ whole genome shotgun (WGS) entry which is preliminary data.</text>
</comment>
<dbReference type="InterPro" id="IPR029021">
    <property type="entry name" value="Prot-tyrosine_phosphatase-like"/>
</dbReference>
<dbReference type="GO" id="GO:0004721">
    <property type="term" value="F:phosphoprotein phosphatase activity"/>
    <property type="evidence" value="ECO:0007669"/>
    <property type="project" value="InterPro"/>
</dbReference>
<dbReference type="InterPro" id="IPR000387">
    <property type="entry name" value="Tyr_Pase_dom"/>
</dbReference>
<protein>
    <submittedName>
        <fullName evidence="2">Tyrosine phosphatase</fullName>
    </submittedName>
</protein>
<dbReference type="PROSITE" id="PS00383">
    <property type="entry name" value="TYR_PHOSPHATASE_1"/>
    <property type="match status" value="1"/>
</dbReference>
<accession>A0A9P9JVE6</accession>
<dbReference type="PANTHER" id="PTHR31126:SF73">
    <property type="entry name" value="TYROSINE SPECIFIC PROTEIN PHOSPHATASES DOMAIN-CONTAINING PROTEIN"/>
    <property type="match status" value="1"/>
</dbReference>
<dbReference type="Pfam" id="PF13350">
    <property type="entry name" value="Y_phosphatase3"/>
    <property type="match status" value="1"/>
</dbReference>
<proteinExistence type="predicted"/>
<dbReference type="InterPro" id="IPR026893">
    <property type="entry name" value="Tyr/Ser_Pase_IphP-type"/>
</dbReference>
<dbReference type="Proteomes" id="UP000736672">
    <property type="component" value="Unassembled WGS sequence"/>
</dbReference>
<dbReference type="SUPFAM" id="SSF52799">
    <property type="entry name" value="(Phosphotyrosine protein) phosphatases II"/>
    <property type="match status" value="1"/>
</dbReference>
<keyword evidence="3" id="KW-1185">Reference proteome</keyword>
<dbReference type="PANTHER" id="PTHR31126">
    <property type="entry name" value="TYROSINE-PROTEIN PHOSPHATASE"/>
    <property type="match status" value="1"/>
</dbReference>
<dbReference type="AlphaFoldDB" id="A0A9P9JVE6"/>
<dbReference type="OrthoDB" id="449382at2759"/>
<evidence type="ECO:0000313" key="2">
    <source>
        <dbReference type="EMBL" id="KAH7230309.1"/>
    </source>
</evidence>
<dbReference type="Gene3D" id="3.90.190.10">
    <property type="entry name" value="Protein tyrosine phosphatase superfamily"/>
    <property type="match status" value="1"/>
</dbReference>
<feature type="domain" description="Tyrosine specific protein phosphatases" evidence="1">
    <location>
        <begin position="152"/>
        <end position="214"/>
    </location>
</feature>
<dbReference type="InterPro" id="IPR016130">
    <property type="entry name" value="Tyr_Pase_AS"/>
</dbReference>
<sequence length="280" mass="31472">MAPSSHITVAQLLKLAETDVRITIPEADTTTILSTPPFLTVSGTFNMRDIGRVSGSPMRPNYAFRSGLLENLETNDFTTLAQKYGIKWIFDLRSEEEQTRSPDPDIIGIKNVWLPTTPDDSVDVSNFITGGGEEGYRKMYMDVMETHSRVFKALLKHVRDRAEEPFLIHCTLGRDRTGIAAALLMSIAGARTETVILDYMLSRIGLEPLREQLLHHAFHQTGCQDFETPGFHNVCSLRVTSWNAFLQEVQKVYGGFEGYAIAKLGFSKKDVEQIKSNLQR</sequence>
<dbReference type="EMBL" id="JAGTJS010000039">
    <property type="protein sequence ID" value="KAH7230309.1"/>
    <property type="molecule type" value="Genomic_DNA"/>
</dbReference>
<name>A0A9P9JVE6_FUSSL</name>
<reference evidence="2" key="1">
    <citation type="journal article" date="2021" name="Nat. Commun.">
        <title>Genetic determinants of endophytism in the Arabidopsis root mycobiome.</title>
        <authorList>
            <person name="Mesny F."/>
            <person name="Miyauchi S."/>
            <person name="Thiergart T."/>
            <person name="Pickel B."/>
            <person name="Atanasova L."/>
            <person name="Karlsson M."/>
            <person name="Huettel B."/>
            <person name="Barry K.W."/>
            <person name="Haridas S."/>
            <person name="Chen C."/>
            <person name="Bauer D."/>
            <person name="Andreopoulos W."/>
            <person name="Pangilinan J."/>
            <person name="LaButti K."/>
            <person name="Riley R."/>
            <person name="Lipzen A."/>
            <person name="Clum A."/>
            <person name="Drula E."/>
            <person name="Henrissat B."/>
            <person name="Kohler A."/>
            <person name="Grigoriev I.V."/>
            <person name="Martin F.M."/>
            <person name="Hacquard S."/>
        </authorList>
    </citation>
    <scope>NUCLEOTIDE SEQUENCE</scope>
    <source>
        <strain evidence="2">FSSC 5 MPI-SDFR-AT-0091</strain>
    </source>
</reference>
<dbReference type="PROSITE" id="PS50056">
    <property type="entry name" value="TYR_PHOSPHATASE_2"/>
    <property type="match status" value="1"/>
</dbReference>
<organism evidence="2 3">
    <name type="scientific">Fusarium solani</name>
    <name type="common">Filamentous fungus</name>
    <dbReference type="NCBI Taxonomy" id="169388"/>
    <lineage>
        <taxon>Eukaryota</taxon>
        <taxon>Fungi</taxon>
        <taxon>Dikarya</taxon>
        <taxon>Ascomycota</taxon>
        <taxon>Pezizomycotina</taxon>
        <taxon>Sordariomycetes</taxon>
        <taxon>Hypocreomycetidae</taxon>
        <taxon>Hypocreales</taxon>
        <taxon>Nectriaceae</taxon>
        <taxon>Fusarium</taxon>
        <taxon>Fusarium solani species complex</taxon>
    </lineage>
</organism>
<evidence type="ECO:0000313" key="3">
    <source>
        <dbReference type="Proteomes" id="UP000736672"/>
    </source>
</evidence>
<gene>
    <name evidence="2" type="ORF">B0J15DRAFT_575760</name>
</gene>